<dbReference type="GO" id="GO:0003700">
    <property type="term" value="F:DNA-binding transcription factor activity"/>
    <property type="evidence" value="ECO:0007669"/>
    <property type="project" value="InterPro"/>
</dbReference>
<dbReference type="InterPro" id="IPR000835">
    <property type="entry name" value="HTH_MarR-typ"/>
</dbReference>
<dbReference type="RefSeq" id="WP_218285486.1">
    <property type="nucleotide sequence ID" value="NZ_CP076448.1"/>
</dbReference>
<dbReference type="PIRSF" id="PIRSF006707">
    <property type="entry name" value="MJ1563"/>
    <property type="match status" value="1"/>
</dbReference>
<sequence length="192" mass="22021">MNLPPLIQAFVLHFGEMGSRWGINRTVGQIYALLFVSPEPLNADQIVEALGISRSNVSMGLRELQAWNLVLLRHVPGDRRDHFTTPDDVWQILRVLAEERKKREVDPTLSVLRELLMQKPSTAAERHAQARMAEMHQLIEQLTTWYEDVRRLETERLAQLLALGSRVVKFLEAKDKVVALARPRRAAQKEDA</sequence>
<evidence type="ECO:0000313" key="6">
    <source>
        <dbReference type="EMBL" id="QXM24429.1"/>
    </source>
</evidence>
<keyword evidence="7" id="KW-1185">Reference proteome</keyword>
<gene>
    <name evidence="6" type="ORF">KO353_14480</name>
</gene>
<evidence type="ECO:0000256" key="1">
    <source>
        <dbReference type="ARBA" id="ARBA00023015"/>
    </source>
</evidence>
<evidence type="ECO:0000313" key="7">
    <source>
        <dbReference type="Proteomes" id="UP000694001"/>
    </source>
</evidence>
<dbReference type="AlphaFoldDB" id="A0A975YJ99"/>
<keyword evidence="1 4" id="KW-0805">Transcription regulation</keyword>
<keyword evidence="3 4" id="KW-0804">Transcription</keyword>
<evidence type="ECO:0000259" key="5">
    <source>
        <dbReference type="Pfam" id="PF12802"/>
    </source>
</evidence>
<dbReference type="PANTHER" id="PTHR38465:SF1">
    <property type="entry name" value="HTH-TYPE TRANSCRIPTIONAL REGULATOR MJ1563-RELATED"/>
    <property type="match status" value="1"/>
</dbReference>
<evidence type="ECO:0000256" key="2">
    <source>
        <dbReference type="ARBA" id="ARBA00023125"/>
    </source>
</evidence>
<feature type="domain" description="HTH marR-type" evidence="5">
    <location>
        <begin position="22"/>
        <end position="80"/>
    </location>
</feature>
<accession>A0A975YJ99</accession>
<comment type="similarity">
    <text evidence="4">Belongs to the GbsR family.</text>
</comment>
<dbReference type="CDD" id="cd00090">
    <property type="entry name" value="HTH_ARSR"/>
    <property type="match status" value="1"/>
</dbReference>
<evidence type="ECO:0000256" key="4">
    <source>
        <dbReference type="PIRNR" id="PIRNR006707"/>
    </source>
</evidence>
<dbReference type="InterPro" id="IPR026282">
    <property type="entry name" value="MJ1563"/>
</dbReference>
<keyword evidence="2 4" id="KW-0238">DNA-binding</keyword>
<dbReference type="KEGG" id="elio:KO353_14480"/>
<dbReference type="InterPro" id="IPR011991">
    <property type="entry name" value="ArsR-like_HTH"/>
</dbReference>
<proteinExistence type="inferred from homology"/>
<organism evidence="6 7">
    <name type="scientific">Elioraea tepida</name>
    <dbReference type="NCBI Taxonomy" id="2843330"/>
    <lineage>
        <taxon>Bacteria</taxon>
        <taxon>Pseudomonadati</taxon>
        <taxon>Pseudomonadota</taxon>
        <taxon>Alphaproteobacteria</taxon>
        <taxon>Acetobacterales</taxon>
        <taxon>Elioraeaceae</taxon>
        <taxon>Elioraea</taxon>
    </lineage>
</organism>
<dbReference type="Proteomes" id="UP000694001">
    <property type="component" value="Chromosome"/>
</dbReference>
<dbReference type="InterPro" id="IPR052362">
    <property type="entry name" value="HTH-GbsR_regulator"/>
</dbReference>
<protein>
    <recommendedName>
        <fullName evidence="4">HTH-type transcriptional regulator</fullName>
    </recommendedName>
</protein>
<dbReference type="EMBL" id="CP076448">
    <property type="protein sequence ID" value="QXM24429.1"/>
    <property type="molecule type" value="Genomic_DNA"/>
</dbReference>
<dbReference type="GO" id="GO:0003677">
    <property type="term" value="F:DNA binding"/>
    <property type="evidence" value="ECO:0007669"/>
    <property type="project" value="UniProtKB-KW"/>
</dbReference>
<evidence type="ECO:0000256" key="3">
    <source>
        <dbReference type="ARBA" id="ARBA00023163"/>
    </source>
</evidence>
<dbReference type="Pfam" id="PF12802">
    <property type="entry name" value="MarR_2"/>
    <property type="match status" value="1"/>
</dbReference>
<dbReference type="PANTHER" id="PTHR38465">
    <property type="entry name" value="HTH-TYPE TRANSCRIPTIONAL REGULATOR MJ1563-RELATED"/>
    <property type="match status" value="1"/>
</dbReference>
<name>A0A975YJ99_9PROT</name>
<reference evidence="6" key="1">
    <citation type="submission" date="2021-06" db="EMBL/GenBank/DDBJ databases">
        <title>Elioraea tepida, sp. nov., a moderately thermophilic aerobic anoxygenic phototrophic bacterium isolated from an alkaline siliceous hot spring mat community in Yellowstone National Park, WY, USA.</title>
        <authorList>
            <person name="Saini M.K."/>
            <person name="Yoshida S."/>
            <person name="Sebastian A."/>
            <person name="Hirose S."/>
            <person name="Hara E."/>
            <person name="Tamaki H."/>
            <person name="Soulier N.T."/>
            <person name="Albert I."/>
            <person name="Hanada S."/>
            <person name="Bryant D.A."/>
            <person name="Tank M."/>
        </authorList>
    </citation>
    <scope>NUCLEOTIDE SEQUENCE</scope>
    <source>
        <strain evidence="6">MS-P2</strain>
    </source>
</reference>